<dbReference type="Gene3D" id="2.40.330.10">
    <property type="entry name" value="DNA-binding pseudobarrel domain"/>
    <property type="match status" value="3"/>
</dbReference>
<keyword evidence="6" id="KW-0067">ATP-binding</keyword>
<sequence>MGGEAASTSSSTPHSQPLETEATQCRVESVKRHLSRLVVKSLCAVAADFDVEPMLEVSKSGFGDYQCNNAMSLFPRIRESATNLGNPNAVGQAIADNLPPSRIVESTSVVGPGYVNIVLSSDWIAQSCLRLPGVVRGGHGAFSSMPSIMAALSAIVAHRLFLHTVHLCRAVGRGPVVITLFAMIESPPRPAPRRSICSLDEMHVGHIRSTIIGDTLARIFEFANIEVLRRNHVGDWGTQFGMLIQFLFEKFPNGEEAANQAIGDLQSFYRDAKKKFDENPDFKGRAQQAVVRLQRGEDRYLAAWKSICQISRNEFDLVYKRLNVELEEKGESFYNPYIPRVLEELTGKGLITESKGARVIEGRKPPLIVVKRDGGFNYASTDLAALWYRLNVEMAEWIIYVTDVGQQQHFHSVFSAARMAGWLPDQKEEKYPKASHVGFGFVLGADGSRFRTRSSDGAVRLVDLLDEAKSQSLAQLIKRLTENGQIAKWTDEELDKTSEAIGYGAVKYADLKNNRLTDYKFSYEQMLSDKGNTAVYLQYAHARICSIIQKSNKDVEELKMTEFITLGHPDERSLGLHLIQFAEVVEQVCDDLSPHRLCDYLYTLSERFSQFYTNCQTCQCLMISREYHDRFLQIPCQPKAACVHICIGTAESFSLNHRFLLELLCQVHMAGLASQVKRYCDCYKRYAGHLDRKMRCFRGRMTANFRHGMDWLEFVMDNCLQVIPNKFIDHFGGNISRTIELESRNGSMYTVEVSKLMNETVLRRRGWQAFVDAHGVEENDSLLFRHIEKSCFEVLVLDSDDCEKVLPSAGIKVASCNAQESGSVDYIDISSSSGDDTTRSPGSQRFATCERGDSSHPRKTAVINDSLPEEDSGEDTDAAEEHSEHKSSFELDDVRQTPSAGRDYVLSRRGRLSGAQEERVTRLLQDVQAETPVFVAIMKMSTQNRTIVIPKLFAEEHFPRESQNLTLQRPGKSKKWHPWFSIRKDRCGHVLTGSRWVGFLRDNGVQEGDLCVFQPVQGTGTRSKFTVHLLHESLGASRSTGPKKRVGCTTTHGNTRVNSAAPERATTAHGHGATTMAKAAPPTPTTLRVNKQQDDGCNHGRQTQRTRQLPKLAPPYVISSAARLTEEQEREVDRTARAIGSQVPVYVSVMNRSSVGVDNGIYNVTISGAYAADYLPAGERVAVTLVRRKKVWEVEMRARNGGRTLAQGWCGFARDNRLRVQDVCLFQPMEKNHESLTMTVHIIRHSGKRQQ</sequence>
<dbReference type="Pfam" id="PF00750">
    <property type="entry name" value="tRNA-synt_1d"/>
    <property type="match status" value="1"/>
</dbReference>
<evidence type="ECO:0000256" key="15">
    <source>
        <dbReference type="SAM" id="MobiDB-lite"/>
    </source>
</evidence>
<dbReference type="PROSITE" id="PS50863">
    <property type="entry name" value="B3"/>
    <property type="match status" value="3"/>
</dbReference>
<dbReference type="SUPFAM" id="SSF47323">
    <property type="entry name" value="Anticodon-binding domain of a subclass of class I aminoacyl-tRNA synthetases"/>
    <property type="match status" value="1"/>
</dbReference>
<evidence type="ECO:0000256" key="3">
    <source>
        <dbReference type="ARBA" id="ARBA00012837"/>
    </source>
</evidence>
<dbReference type="SMART" id="SM01016">
    <property type="entry name" value="Arg_tRNA_synt_N"/>
    <property type="match status" value="1"/>
</dbReference>
<dbReference type="SUPFAM" id="SSF101936">
    <property type="entry name" value="DNA-binding pseudobarrel domain"/>
    <property type="match status" value="3"/>
</dbReference>
<dbReference type="InterPro" id="IPR035684">
    <property type="entry name" value="ArgRS_core"/>
</dbReference>
<protein>
    <recommendedName>
        <fullName evidence="3">arginine--tRNA ligase</fullName>
        <ecNumber evidence="3">6.1.1.19</ecNumber>
    </recommendedName>
    <alternativeName>
        <fullName evidence="13">Arginyl-tRNA synthetase</fullName>
    </alternativeName>
</protein>
<dbReference type="CDD" id="cd10017">
    <property type="entry name" value="B3_DNA"/>
    <property type="match status" value="3"/>
</dbReference>
<keyword evidence="8" id="KW-0805">Transcription regulation</keyword>
<dbReference type="InterPro" id="IPR005148">
    <property type="entry name" value="Arg-tRNA-synth_N"/>
</dbReference>
<evidence type="ECO:0000256" key="7">
    <source>
        <dbReference type="ARBA" id="ARBA00022917"/>
    </source>
</evidence>
<keyword evidence="11" id="KW-0804">Transcription</keyword>
<dbReference type="InterPro" id="IPR001278">
    <property type="entry name" value="Arg-tRNA-ligase"/>
</dbReference>
<dbReference type="FunFam" id="3.30.1360.70:FF:000002">
    <property type="entry name" value="arginine--tRNA ligase, cytoplasmic"/>
    <property type="match status" value="1"/>
</dbReference>
<dbReference type="GO" id="GO:0005634">
    <property type="term" value="C:nucleus"/>
    <property type="evidence" value="ECO:0007669"/>
    <property type="project" value="UniProtKB-SubCell"/>
</dbReference>
<keyword evidence="7" id="KW-0648">Protein biosynthesis</keyword>
<keyword evidence="9" id="KW-0238">DNA-binding</keyword>
<dbReference type="AlphaFoldDB" id="M8BPD7"/>
<dbReference type="GO" id="GO:0004814">
    <property type="term" value="F:arginine-tRNA ligase activity"/>
    <property type="evidence" value="ECO:0007669"/>
    <property type="project" value="UniProtKB-EC"/>
</dbReference>
<evidence type="ECO:0000256" key="5">
    <source>
        <dbReference type="ARBA" id="ARBA00022741"/>
    </source>
</evidence>
<dbReference type="InterPro" id="IPR014729">
    <property type="entry name" value="Rossmann-like_a/b/a_fold"/>
</dbReference>
<evidence type="ECO:0000256" key="11">
    <source>
        <dbReference type="ARBA" id="ARBA00023163"/>
    </source>
</evidence>
<evidence type="ECO:0000256" key="14">
    <source>
        <dbReference type="ARBA" id="ARBA00049339"/>
    </source>
</evidence>
<dbReference type="PRINTS" id="PR01038">
    <property type="entry name" value="TRNASYNTHARG"/>
</dbReference>
<reference evidence="16" key="1">
    <citation type="submission" date="2015-06" db="UniProtKB">
        <authorList>
            <consortium name="EnsemblPlants"/>
        </authorList>
    </citation>
    <scope>IDENTIFICATION</scope>
</reference>
<evidence type="ECO:0000256" key="2">
    <source>
        <dbReference type="ARBA" id="ARBA00005594"/>
    </source>
</evidence>
<dbReference type="PANTHER" id="PTHR11956">
    <property type="entry name" value="ARGINYL-TRNA SYNTHETASE"/>
    <property type="match status" value="1"/>
</dbReference>
<dbReference type="InterPro" id="IPR008909">
    <property type="entry name" value="DALR_anticod-bd"/>
</dbReference>
<name>M8BPD7_AEGTA</name>
<feature type="region of interest" description="Disordered" evidence="15">
    <location>
        <begin position="1036"/>
        <end position="1056"/>
    </location>
</feature>
<dbReference type="Gene3D" id="1.10.730.10">
    <property type="entry name" value="Isoleucyl-tRNA Synthetase, Domain 1"/>
    <property type="match status" value="1"/>
</dbReference>
<dbReference type="ExpressionAtlas" id="M8BPD7">
    <property type="expression patterns" value="baseline"/>
</dbReference>
<dbReference type="SUPFAM" id="SSF52374">
    <property type="entry name" value="Nucleotidylyl transferase"/>
    <property type="match status" value="1"/>
</dbReference>
<dbReference type="Gene3D" id="3.30.1360.70">
    <property type="entry name" value="Arginyl tRNA synthetase N-terminal domain"/>
    <property type="match status" value="1"/>
</dbReference>
<comment type="catalytic activity">
    <reaction evidence="14">
        <text>tRNA(Arg) + L-arginine + ATP = L-arginyl-tRNA(Arg) + AMP + diphosphate</text>
        <dbReference type="Rhea" id="RHEA:20301"/>
        <dbReference type="Rhea" id="RHEA-COMP:9658"/>
        <dbReference type="Rhea" id="RHEA-COMP:9673"/>
        <dbReference type="ChEBI" id="CHEBI:30616"/>
        <dbReference type="ChEBI" id="CHEBI:32682"/>
        <dbReference type="ChEBI" id="CHEBI:33019"/>
        <dbReference type="ChEBI" id="CHEBI:78442"/>
        <dbReference type="ChEBI" id="CHEBI:78513"/>
        <dbReference type="ChEBI" id="CHEBI:456215"/>
        <dbReference type="EC" id="6.1.1.19"/>
    </reaction>
</comment>
<evidence type="ECO:0000256" key="4">
    <source>
        <dbReference type="ARBA" id="ARBA00022598"/>
    </source>
</evidence>
<dbReference type="PANTHER" id="PTHR11956:SF9">
    <property type="entry name" value="ARGININE--TRNA LIGASE"/>
    <property type="match status" value="1"/>
</dbReference>
<evidence type="ECO:0000256" key="9">
    <source>
        <dbReference type="ARBA" id="ARBA00023125"/>
    </source>
</evidence>
<dbReference type="Pfam" id="PF02362">
    <property type="entry name" value="B3"/>
    <property type="match status" value="3"/>
</dbReference>
<evidence type="ECO:0000313" key="16">
    <source>
        <dbReference type="EnsemblPlants" id="EMT04827"/>
    </source>
</evidence>
<keyword evidence="5" id="KW-0547">Nucleotide-binding</keyword>
<dbReference type="SUPFAM" id="SSF55190">
    <property type="entry name" value="Arginyl-tRNA synthetase (ArgRS), N-terminal 'additional' domain"/>
    <property type="match status" value="1"/>
</dbReference>
<dbReference type="GO" id="GO:0005737">
    <property type="term" value="C:cytoplasm"/>
    <property type="evidence" value="ECO:0007669"/>
    <property type="project" value="InterPro"/>
</dbReference>
<feature type="region of interest" description="Disordered" evidence="15">
    <location>
        <begin position="1090"/>
        <end position="1111"/>
    </location>
</feature>
<evidence type="ECO:0000256" key="10">
    <source>
        <dbReference type="ARBA" id="ARBA00023146"/>
    </source>
</evidence>
<dbReference type="GO" id="GO:0005524">
    <property type="term" value="F:ATP binding"/>
    <property type="evidence" value="ECO:0007669"/>
    <property type="project" value="UniProtKB-KW"/>
</dbReference>
<feature type="region of interest" description="Disordered" evidence="15">
    <location>
        <begin position="827"/>
        <end position="895"/>
    </location>
</feature>
<feature type="compositionally biased region" description="Acidic residues" evidence="15">
    <location>
        <begin position="867"/>
        <end position="878"/>
    </location>
</feature>
<evidence type="ECO:0000256" key="13">
    <source>
        <dbReference type="ARBA" id="ARBA00033033"/>
    </source>
</evidence>
<feature type="compositionally biased region" description="Basic and acidic residues" evidence="15">
    <location>
        <begin position="879"/>
        <end position="895"/>
    </location>
</feature>
<dbReference type="FunFam" id="1.10.730.10:FF:000006">
    <property type="entry name" value="Arginyl-tRNA synthetase 2, mitochondrial"/>
    <property type="match status" value="1"/>
</dbReference>
<dbReference type="InterPro" id="IPR003340">
    <property type="entry name" value="B3_DNA-bd"/>
</dbReference>
<keyword evidence="10" id="KW-0030">Aminoacyl-tRNA synthetase</keyword>
<keyword evidence="4" id="KW-0436">Ligase</keyword>
<dbReference type="GO" id="GO:0003677">
    <property type="term" value="F:DNA binding"/>
    <property type="evidence" value="ECO:0007669"/>
    <property type="project" value="UniProtKB-KW"/>
</dbReference>
<dbReference type="Pfam" id="PF03485">
    <property type="entry name" value="Arg_tRNA_synt_N"/>
    <property type="match status" value="1"/>
</dbReference>
<dbReference type="InterPro" id="IPR036695">
    <property type="entry name" value="Arg-tRNA-synth_N_sf"/>
</dbReference>
<dbReference type="SMART" id="SM00836">
    <property type="entry name" value="DALR_1"/>
    <property type="match status" value="1"/>
</dbReference>
<dbReference type="InterPro" id="IPR009080">
    <property type="entry name" value="tRNAsynth_Ia_anticodon-bd"/>
</dbReference>
<dbReference type="EnsemblPlants" id="EMT04827">
    <property type="protein sequence ID" value="EMT04827"/>
    <property type="gene ID" value="F775_23008"/>
</dbReference>
<keyword evidence="12" id="KW-0539">Nucleus</keyword>
<dbReference type="NCBIfam" id="TIGR00456">
    <property type="entry name" value="argS"/>
    <property type="match status" value="1"/>
</dbReference>
<dbReference type="Gene3D" id="3.40.50.620">
    <property type="entry name" value="HUPs"/>
    <property type="match status" value="1"/>
</dbReference>
<feature type="region of interest" description="Disordered" evidence="15">
    <location>
        <begin position="1"/>
        <end position="22"/>
    </location>
</feature>
<comment type="similarity">
    <text evidence="2">Belongs to the class-I aminoacyl-tRNA synthetase family.</text>
</comment>
<dbReference type="FunFam" id="3.40.50.620:FF:000096">
    <property type="entry name" value="Arginine--tRNA ligase chloroplastic/mitochondrial"/>
    <property type="match status" value="1"/>
</dbReference>
<evidence type="ECO:0000256" key="8">
    <source>
        <dbReference type="ARBA" id="ARBA00023015"/>
    </source>
</evidence>
<dbReference type="Pfam" id="PF05746">
    <property type="entry name" value="DALR_1"/>
    <property type="match status" value="1"/>
</dbReference>
<dbReference type="GO" id="GO:0006420">
    <property type="term" value="P:arginyl-tRNA aminoacylation"/>
    <property type="evidence" value="ECO:0007669"/>
    <property type="project" value="InterPro"/>
</dbReference>
<evidence type="ECO:0000256" key="1">
    <source>
        <dbReference type="ARBA" id="ARBA00004123"/>
    </source>
</evidence>
<proteinExistence type="inferred from homology"/>
<evidence type="ECO:0000256" key="6">
    <source>
        <dbReference type="ARBA" id="ARBA00022840"/>
    </source>
</evidence>
<organism evidence="16">
    <name type="scientific">Aegilops tauschii</name>
    <name type="common">Tausch's goatgrass</name>
    <name type="synonym">Aegilops squarrosa</name>
    <dbReference type="NCBI Taxonomy" id="37682"/>
    <lineage>
        <taxon>Eukaryota</taxon>
        <taxon>Viridiplantae</taxon>
        <taxon>Streptophyta</taxon>
        <taxon>Embryophyta</taxon>
        <taxon>Tracheophyta</taxon>
        <taxon>Spermatophyta</taxon>
        <taxon>Magnoliopsida</taxon>
        <taxon>Liliopsida</taxon>
        <taxon>Poales</taxon>
        <taxon>Poaceae</taxon>
        <taxon>BOP clade</taxon>
        <taxon>Pooideae</taxon>
        <taxon>Triticodae</taxon>
        <taxon>Triticeae</taxon>
        <taxon>Triticinae</taxon>
        <taxon>Aegilops</taxon>
    </lineage>
</organism>
<comment type="subcellular location">
    <subcellularLocation>
        <location evidence="1">Nucleus</location>
    </subcellularLocation>
</comment>
<evidence type="ECO:0000256" key="12">
    <source>
        <dbReference type="ARBA" id="ARBA00023242"/>
    </source>
</evidence>
<feature type="compositionally biased region" description="Low complexity" evidence="15">
    <location>
        <begin position="827"/>
        <end position="843"/>
    </location>
</feature>
<accession>M8BPD7</accession>
<dbReference type="InterPro" id="IPR015300">
    <property type="entry name" value="DNA-bd_pseudobarrel_sf"/>
</dbReference>
<dbReference type="EC" id="6.1.1.19" evidence="3"/>
<dbReference type="SMART" id="SM01019">
    <property type="entry name" value="B3"/>
    <property type="match status" value="3"/>
</dbReference>